<name>A0AAD5MJK3_PARTN</name>
<evidence type="ECO:0000313" key="2">
    <source>
        <dbReference type="Proteomes" id="UP001196413"/>
    </source>
</evidence>
<dbReference type="EMBL" id="JAHQIW010003624">
    <property type="protein sequence ID" value="KAJ1359465.1"/>
    <property type="molecule type" value="Genomic_DNA"/>
</dbReference>
<gene>
    <name evidence="1" type="ORF">KIN20_018210</name>
</gene>
<reference evidence="1" key="1">
    <citation type="submission" date="2021-06" db="EMBL/GenBank/DDBJ databases">
        <title>Parelaphostrongylus tenuis whole genome reference sequence.</title>
        <authorList>
            <person name="Garwood T.J."/>
            <person name="Larsen P.A."/>
            <person name="Fountain-Jones N.M."/>
            <person name="Garbe J.R."/>
            <person name="Macchietto M.G."/>
            <person name="Kania S.A."/>
            <person name="Gerhold R.W."/>
            <person name="Richards J.E."/>
            <person name="Wolf T.M."/>
        </authorList>
    </citation>
    <scope>NUCLEOTIDE SEQUENCE</scope>
    <source>
        <strain evidence="1">MNPRO001-30</strain>
        <tissue evidence="1">Meninges</tissue>
    </source>
</reference>
<proteinExistence type="predicted"/>
<accession>A0AAD5MJK3</accession>
<comment type="caution">
    <text evidence="1">The sequence shown here is derived from an EMBL/GenBank/DDBJ whole genome shotgun (WGS) entry which is preliminary data.</text>
</comment>
<dbReference type="AlphaFoldDB" id="A0AAD5MJK3"/>
<organism evidence="1 2">
    <name type="scientific">Parelaphostrongylus tenuis</name>
    <name type="common">Meningeal worm</name>
    <dbReference type="NCBI Taxonomy" id="148309"/>
    <lineage>
        <taxon>Eukaryota</taxon>
        <taxon>Metazoa</taxon>
        <taxon>Ecdysozoa</taxon>
        <taxon>Nematoda</taxon>
        <taxon>Chromadorea</taxon>
        <taxon>Rhabditida</taxon>
        <taxon>Rhabditina</taxon>
        <taxon>Rhabditomorpha</taxon>
        <taxon>Strongyloidea</taxon>
        <taxon>Metastrongylidae</taxon>
        <taxon>Parelaphostrongylus</taxon>
    </lineage>
</organism>
<sequence length="172" mass="19258">MPPNENSIEGKIPSILPFFSHELSTANKICSNRSGIGQSVTITDKPSSILRRKLVRNGLDDRLCIAKDRKKCPNGKEGDEQNVRKDLWNTQYVNRRVVPNSIMIRTKEIEESLGILRNAAQRPNNNVDLGVGRDGGRAHVQKGWCPRACWSDSGEKTITVIRWPPSFSGRGH</sequence>
<protein>
    <submittedName>
        <fullName evidence="1">Uncharacterized protein</fullName>
    </submittedName>
</protein>
<keyword evidence="2" id="KW-1185">Reference proteome</keyword>
<dbReference type="Proteomes" id="UP001196413">
    <property type="component" value="Unassembled WGS sequence"/>
</dbReference>
<evidence type="ECO:0000313" key="1">
    <source>
        <dbReference type="EMBL" id="KAJ1359465.1"/>
    </source>
</evidence>